<name>A0ABD6AHW4_9EURY</name>
<proteinExistence type="predicted"/>
<dbReference type="InterPro" id="IPR055947">
    <property type="entry name" value="DUF7525"/>
</dbReference>
<sequence>MSEGSIESDMEIGVALALGAVALVGTVLMFGYPSQIGRAWGFAAAFVFALCSVAAVQLFD</sequence>
<keyword evidence="1" id="KW-0472">Membrane</keyword>
<evidence type="ECO:0000313" key="3">
    <source>
        <dbReference type="Proteomes" id="UP001596545"/>
    </source>
</evidence>
<organism evidence="2 3">
    <name type="scientific">Halorubrum rutilum</name>
    <dbReference type="NCBI Taxonomy" id="1364933"/>
    <lineage>
        <taxon>Archaea</taxon>
        <taxon>Methanobacteriati</taxon>
        <taxon>Methanobacteriota</taxon>
        <taxon>Stenosarchaea group</taxon>
        <taxon>Halobacteria</taxon>
        <taxon>Halobacteriales</taxon>
        <taxon>Haloferacaceae</taxon>
        <taxon>Halorubrum</taxon>
    </lineage>
</organism>
<dbReference type="Pfam" id="PF24369">
    <property type="entry name" value="DUF7525"/>
    <property type="match status" value="1"/>
</dbReference>
<gene>
    <name evidence="2" type="ORF">ACFQMF_04820</name>
</gene>
<dbReference type="AlphaFoldDB" id="A0ABD6AHW4"/>
<feature type="transmembrane region" description="Helical" evidence="1">
    <location>
        <begin position="12"/>
        <end position="32"/>
    </location>
</feature>
<keyword evidence="1" id="KW-1133">Transmembrane helix</keyword>
<protein>
    <submittedName>
        <fullName evidence="2">Uncharacterized protein</fullName>
    </submittedName>
</protein>
<feature type="transmembrane region" description="Helical" evidence="1">
    <location>
        <begin position="39"/>
        <end position="59"/>
    </location>
</feature>
<keyword evidence="1" id="KW-0812">Transmembrane</keyword>
<reference evidence="2 3" key="1">
    <citation type="journal article" date="2019" name="Int. J. Syst. Evol. Microbiol.">
        <title>The Global Catalogue of Microorganisms (GCM) 10K type strain sequencing project: providing services to taxonomists for standard genome sequencing and annotation.</title>
        <authorList>
            <consortium name="The Broad Institute Genomics Platform"/>
            <consortium name="The Broad Institute Genome Sequencing Center for Infectious Disease"/>
            <person name="Wu L."/>
            <person name="Ma J."/>
        </authorList>
    </citation>
    <scope>NUCLEOTIDE SEQUENCE [LARGE SCALE GENOMIC DNA]</scope>
    <source>
        <strain evidence="2 3">CGMCC 1.12554</strain>
    </source>
</reference>
<dbReference type="EMBL" id="JBHTBL010000004">
    <property type="protein sequence ID" value="MFC7323903.1"/>
    <property type="molecule type" value="Genomic_DNA"/>
</dbReference>
<evidence type="ECO:0000313" key="2">
    <source>
        <dbReference type="EMBL" id="MFC7323903.1"/>
    </source>
</evidence>
<dbReference type="RefSeq" id="WP_256408689.1">
    <property type="nucleotide sequence ID" value="NZ_JANHDN010000003.1"/>
</dbReference>
<accession>A0ABD6AHW4</accession>
<comment type="caution">
    <text evidence="2">The sequence shown here is derived from an EMBL/GenBank/DDBJ whole genome shotgun (WGS) entry which is preliminary data.</text>
</comment>
<evidence type="ECO:0000256" key="1">
    <source>
        <dbReference type="SAM" id="Phobius"/>
    </source>
</evidence>
<keyword evidence="3" id="KW-1185">Reference proteome</keyword>
<dbReference type="Proteomes" id="UP001596545">
    <property type="component" value="Unassembled WGS sequence"/>
</dbReference>